<organism evidence="1 2">
    <name type="scientific">Exophiala aquamarina CBS 119918</name>
    <dbReference type="NCBI Taxonomy" id="1182545"/>
    <lineage>
        <taxon>Eukaryota</taxon>
        <taxon>Fungi</taxon>
        <taxon>Dikarya</taxon>
        <taxon>Ascomycota</taxon>
        <taxon>Pezizomycotina</taxon>
        <taxon>Eurotiomycetes</taxon>
        <taxon>Chaetothyriomycetidae</taxon>
        <taxon>Chaetothyriales</taxon>
        <taxon>Herpotrichiellaceae</taxon>
        <taxon>Exophiala</taxon>
    </lineage>
</organism>
<dbReference type="GeneID" id="25275805"/>
<evidence type="ECO:0000313" key="1">
    <source>
        <dbReference type="EMBL" id="KEF62881.1"/>
    </source>
</evidence>
<dbReference type="EMBL" id="AMGV01000001">
    <property type="protein sequence ID" value="KEF62881.1"/>
    <property type="molecule type" value="Genomic_DNA"/>
</dbReference>
<dbReference type="SUPFAM" id="SSF54529">
    <property type="entry name" value="Mitochondrial glycoprotein MAM33-like"/>
    <property type="match status" value="1"/>
</dbReference>
<dbReference type="RefSeq" id="XP_013265471.1">
    <property type="nucleotide sequence ID" value="XM_013410017.1"/>
</dbReference>
<dbReference type="VEuPathDB" id="FungiDB:A1O9_00855"/>
<gene>
    <name evidence="1" type="ORF">A1O9_00855</name>
</gene>
<dbReference type="InterPro" id="IPR003428">
    <property type="entry name" value="MAM33"/>
</dbReference>
<dbReference type="Gene3D" id="3.10.280.10">
    <property type="entry name" value="Mitochondrial glycoprotein"/>
    <property type="match status" value="1"/>
</dbReference>
<comment type="caution">
    <text evidence="1">The sequence shown here is derived from an EMBL/GenBank/DDBJ whole genome shotgun (WGS) entry which is preliminary data.</text>
</comment>
<dbReference type="Pfam" id="PF02330">
    <property type="entry name" value="MAM33"/>
    <property type="match status" value="1"/>
</dbReference>
<dbReference type="InterPro" id="IPR036561">
    <property type="entry name" value="MAM33_sf"/>
</dbReference>
<dbReference type="HOGENOM" id="CLU_072692_0_0_1"/>
<dbReference type="GO" id="GO:0005759">
    <property type="term" value="C:mitochondrial matrix"/>
    <property type="evidence" value="ECO:0007669"/>
    <property type="project" value="InterPro"/>
</dbReference>
<proteinExistence type="predicted"/>
<dbReference type="AlphaFoldDB" id="A0A072PSN6"/>
<dbReference type="PANTHER" id="PTHR10826:SF1">
    <property type="entry name" value="COMPLEMENT COMPONENT 1 Q SUBCOMPONENT-BINDING PROTEIN, MITOCHONDRIAL"/>
    <property type="match status" value="1"/>
</dbReference>
<dbReference type="PANTHER" id="PTHR10826">
    <property type="entry name" value="COMPLEMENT COMPONENT 1"/>
    <property type="match status" value="1"/>
</dbReference>
<dbReference type="OrthoDB" id="278212at2759"/>
<protein>
    <recommendedName>
        <fullName evidence="3">Complement component 1 Q subcomponent-binding protein, mitochondrial</fullName>
    </recommendedName>
</protein>
<dbReference type="STRING" id="1182545.A0A072PSN6"/>
<keyword evidence="2" id="KW-1185">Reference proteome</keyword>
<dbReference type="Proteomes" id="UP000027920">
    <property type="component" value="Unassembled WGS sequence"/>
</dbReference>
<evidence type="ECO:0000313" key="2">
    <source>
        <dbReference type="Proteomes" id="UP000027920"/>
    </source>
</evidence>
<dbReference type="GO" id="GO:0042256">
    <property type="term" value="P:cytosolic ribosome assembly"/>
    <property type="evidence" value="ECO:0007669"/>
    <property type="project" value="TreeGrafter"/>
</dbReference>
<evidence type="ECO:0008006" key="3">
    <source>
        <dbReference type="Google" id="ProtNLM"/>
    </source>
</evidence>
<accession>A0A072PSN6</accession>
<sequence length="310" mass="34719">MLSLRALTRAVPRTLFQRSTVRCLSSVSRTPLYRPVWQPATRISYPAFSTSCSRREPAGESDQELSAKIDQEYTLEVENNDNSKLEQLNQYLRESSFEVTDKPGTHEVALTREFGNEQIKIEFSISDINNLDAEEYDQAEEDSAFDDEAEYDDGKNAINQSGVRGGKVDVLPEDSIAPADRDAGELPEDYRSTPGFPISLVITITKPGDQALRISAVAADGAIEIETVNYVPKASALQAETGKEAQEAHARYEGPPVGNLDAELQLLLERYLEERGINAELANFLPDYVEYKEQKEYVSWLQNLKKFVDI</sequence>
<reference evidence="1 2" key="1">
    <citation type="submission" date="2013-03" db="EMBL/GenBank/DDBJ databases">
        <title>The Genome Sequence of Exophiala aquamarina CBS 119918.</title>
        <authorList>
            <consortium name="The Broad Institute Genomics Platform"/>
            <person name="Cuomo C."/>
            <person name="de Hoog S."/>
            <person name="Gorbushina A."/>
            <person name="Walker B."/>
            <person name="Young S.K."/>
            <person name="Zeng Q."/>
            <person name="Gargeya S."/>
            <person name="Fitzgerald M."/>
            <person name="Haas B."/>
            <person name="Abouelleil A."/>
            <person name="Allen A.W."/>
            <person name="Alvarado L."/>
            <person name="Arachchi H.M."/>
            <person name="Berlin A.M."/>
            <person name="Chapman S.B."/>
            <person name="Gainer-Dewar J."/>
            <person name="Goldberg J."/>
            <person name="Griggs A."/>
            <person name="Gujja S."/>
            <person name="Hansen M."/>
            <person name="Howarth C."/>
            <person name="Imamovic A."/>
            <person name="Ireland A."/>
            <person name="Larimer J."/>
            <person name="McCowan C."/>
            <person name="Murphy C."/>
            <person name="Pearson M."/>
            <person name="Poon T.W."/>
            <person name="Priest M."/>
            <person name="Roberts A."/>
            <person name="Saif S."/>
            <person name="Shea T."/>
            <person name="Sisk P."/>
            <person name="Sykes S."/>
            <person name="Wortman J."/>
            <person name="Nusbaum C."/>
            <person name="Birren B."/>
        </authorList>
    </citation>
    <scope>NUCLEOTIDE SEQUENCE [LARGE SCALE GENOMIC DNA]</scope>
    <source>
        <strain evidence="1 2">CBS 119918</strain>
    </source>
</reference>
<name>A0A072PSN6_9EURO</name>